<dbReference type="Proteomes" id="UP001214757">
    <property type="component" value="Unassembled WGS sequence"/>
</dbReference>
<name>A0ABT5LXS4_9GAMM</name>
<sequence>MIKRYRWAIVGIVIVACFFAFLSSGYLPSEKSPAQESVQWIEIKHGLIEKRLGLVGKLQSGRIETIPAPFDATWSKKDNG</sequence>
<accession>A0ABT5LXS4</accession>
<dbReference type="PROSITE" id="PS51257">
    <property type="entry name" value="PROKAR_LIPOPROTEIN"/>
    <property type="match status" value="1"/>
</dbReference>
<keyword evidence="1" id="KW-0812">Transmembrane</keyword>
<reference evidence="2 3" key="1">
    <citation type="submission" date="2023-02" db="EMBL/GenBank/DDBJ databases">
        <title>Entomopathogenic bacteria.</title>
        <authorList>
            <person name="Machado R.A."/>
        </authorList>
    </citation>
    <scope>NUCLEOTIDE SEQUENCE [LARGE SCALE GENOMIC DNA]</scope>
    <source>
        <strain evidence="2 3">XENO-7</strain>
    </source>
</reference>
<gene>
    <name evidence="2" type="ORF">PSI22_00290</name>
</gene>
<protein>
    <submittedName>
        <fullName evidence="2">Uncharacterized protein</fullName>
    </submittedName>
</protein>
<evidence type="ECO:0000313" key="3">
    <source>
        <dbReference type="Proteomes" id="UP001214757"/>
    </source>
</evidence>
<feature type="transmembrane region" description="Helical" evidence="1">
    <location>
        <begin position="7"/>
        <end position="27"/>
    </location>
</feature>
<keyword evidence="1" id="KW-1133">Transmembrane helix</keyword>
<organism evidence="2 3">
    <name type="scientific">Xenorhabdus aichiensis</name>
    <dbReference type="NCBI Taxonomy" id="3025874"/>
    <lineage>
        <taxon>Bacteria</taxon>
        <taxon>Pseudomonadati</taxon>
        <taxon>Pseudomonadota</taxon>
        <taxon>Gammaproteobacteria</taxon>
        <taxon>Enterobacterales</taxon>
        <taxon>Morganellaceae</taxon>
        <taxon>Xenorhabdus</taxon>
    </lineage>
</organism>
<comment type="caution">
    <text evidence="2">The sequence shown here is derived from an EMBL/GenBank/DDBJ whole genome shotgun (WGS) entry which is preliminary data.</text>
</comment>
<proteinExistence type="predicted"/>
<evidence type="ECO:0000256" key="1">
    <source>
        <dbReference type="SAM" id="Phobius"/>
    </source>
</evidence>
<dbReference type="RefSeq" id="WP_273577777.1">
    <property type="nucleotide sequence ID" value="NZ_JAQRFO010000001.1"/>
</dbReference>
<dbReference type="EMBL" id="JAQRFO010000001">
    <property type="protein sequence ID" value="MDC9620102.1"/>
    <property type="molecule type" value="Genomic_DNA"/>
</dbReference>
<evidence type="ECO:0000313" key="2">
    <source>
        <dbReference type="EMBL" id="MDC9620102.1"/>
    </source>
</evidence>
<keyword evidence="1" id="KW-0472">Membrane</keyword>
<keyword evidence="3" id="KW-1185">Reference proteome</keyword>